<dbReference type="RefSeq" id="WP_057873646.1">
    <property type="nucleotide sequence ID" value="NZ_AYYI01000026.1"/>
</dbReference>
<evidence type="ECO:0000313" key="2">
    <source>
        <dbReference type="Proteomes" id="UP000051638"/>
    </source>
</evidence>
<comment type="caution">
    <text evidence="1">The sequence shown here is derived from an EMBL/GenBank/DDBJ whole genome shotgun (WGS) entry which is preliminary data.</text>
</comment>
<name>A0A0R2DE28_9LACO</name>
<accession>A0A0R2DE28</accession>
<dbReference type="PATRIC" id="fig|1423796.3.peg.1034"/>
<reference evidence="1 2" key="1">
    <citation type="journal article" date="2015" name="Genome Announc.">
        <title>Expanding the biotechnology potential of lactobacilli through comparative genomics of 213 strains and associated genera.</title>
        <authorList>
            <person name="Sun Z."/>
            <person name="Harris H.M."/>
            <person name="McCann A."/>
            <person name="Guo C."/>
            <person name="Argimon S."/>
            <person name="Zhang W."/>
            <person name="Yang X."/>
            <person name="Jeffery I.B."/>
            <person name="Cooney J.C."/>
            <person name="Kagawa T.F."/>
            <person name="Liu W."/>
            <person name="Song Y."/>
            <person name="Salvetti E."/>
            <person name="Wrobel A."/>
            <person name="Rasinkangas P."/>
            <person name="Parkhill J."/>
            <person name="Rea M.C."/>
            <person name="O'Sullivan O."/>
            <person name="Ritari J."/>
            <person name="Douillard F.P."/>
            <person name="Paul Ross R."/>
            <person name="Yang R."/>
            <person name="Briner A.E."/>
            <person name="Felis G.E."/>
            <person name="de Vos W.M."/>
            <person name="Barrangou R."/>
            <person name="Klaenhammer T.R."/>
            <person name="Caufield P.W."/>
            <person name="Cui Y."/>
            <person name="Zhang H."/>
            <person name="O'Toole P.W."/>
        </authorList>
    </citation>
    <scope>NUCLEOTIDE SEQUENCE [LARGE SCALE GENOMIC DNA]</scope>
    <source>
        <strain evidence="1 2">DSM 20253</strain>
    </source>
</reference>
<evidence type="ECO:0000313" key="1">
    <source>
        <dbReference type="EMBL" id="KRM98779.1"/>
    </source>
</evidence>
<evidence type="ECO:0008006" key="3">
    <source>
        <dbReference type="Google" id="ProtNLM"/>
    </source>
</evidence>
<proteinExistence type="predicted"/>
<dbReference type="EMBL" id="AYYI01000026">
    <property type="protein sequence ID" value="KRM98779.1"/>
    <property type="molecule type" value="Genomic_DNA"/>
</dbReference>
<dbReference type="AlphaFoldDB" id="A0A0R2DE28"/>
<gene>
    <name evidence="1" type="ORF">FC24_GL001013</name>
</gene>
<dbReference type="Pfam" id="PF13479">
    <property type="entry name" value="AAA_24"/>
    <property type="match status" value="1"/>
</dbReference>
<protein>
    <recommendedName>
        <fullName evidence="3">NTP-binding protein</fullName>
    </recommendedName>
</protein>
<dbReference type="STRING" id="1423796.FC24_GL001013"/>
<dbReference type="OrthoDB" id="5413799at2"/>
<sequence length="237" mass="26455">MSILPPNKPQTPIDTPRNFFIYGATMSGKSFLAERFPNPLFLNTDGNALANKAPSMQLRNVRNSDGTAKNTVIEQLDKIMLALQTENHSFETVIIDVIDDVTMLIEQAVCLKAKVDALADIPYGKGYATFNAVLQGMVMELKALPVNVIYISRVADVEDGDNHREIPSLKTKYYNVVNGNCDLVIHTQKIGERYLRTIKDKRKKYYASRIDDPKILRILKAISGAITPEPTKEKAGK</sequence>
<dbReference type="Proteomes" id="UP000051638">
    <property type="component" value="Unassembled WGS sequence"/>
</dbReference>
<keyword evidence="2" id="KW-1185">Reference proteome</keyword>
<organism evidence="1 2">
    <name type="scientific">Loigolactobacillus rennini DSM 20253</name>
    <dbReference type="NCBI Taxonomy" id="1423796"/>
    <lineage>
        <taxon>Bacteria</taxon>
        <taxon>Bacillati</taxon>
        <taxon>Bacillota</taxon>
        <taxon>Bacilli</taxon>
        <taxon>Lactobacillales</taxon>
        <taxon>Lactobacillaceae</taxon>
        <taxon>Loigolactobacillus</taxon>
    </lineage>
</organism>